<dbReference type="GO" id="GO:0051304">
    <property type="term" value="P:chromosome separation"/>
    <property type="evidence" value="ECO:0007669"/>
    <property type="project" value="InterPro"/>
</dbReference>
<evidence type="ECO:0000256" key="4">
    <source>
        <dbReference type="ARBA" id="ARBA00023306"/>
    </source>
</evidence>
<evidence type="ECO:0000313" key="5">
    <source>
        <dbReference type="EMBL" id="PPQ32986.1"/>
    </source>
</evidence>
<keyword evidence="6" id="KW-1185">Reference proteome</keyword>
<keyword evidence="3" id="KW-0159">Chromosome partition</keyword>
<dbReference type="PANTHER" id="PTHR34298">
    <property type="entry name" value="SEGREGATION AND CONDENSATION PROTEIN B"/>
    <property type="match status" value="1"/>
</dbReference>
<protein>
    <submittedName>
        <fullName evidence="5">Transcriptional regulator</fullName>
    </submittedName>
</protein>
<dbReference type="SUPFAM" id="SSF46785">
    <property type="entry name" value="Winged helix' DNA-binding domain"/>
    <property type="match status" value="2"/>
</dbReference>
<dbReference type="AlphaFoldDB" id="A0A2S6NEE4"/>
<comment type="caution">
    <text evidence="5">The sequence shown here is derived from an EMBL/GenBank/DDBJ whole genome shotgun (WGS) entry which is preliminary data.</text>
</comment>
<organism evidence="5 6">
    <name type="scientific">Rhodoblastus sphagnicola</name>
    <dbReference type="NCBI Taxonomy" id="333368"/>
    <lineage>
        <taxon>Bacteria</taxon>
        <taxon>Pseudomonadati</taxon>
        <taxon>Pseudomonadota</taxon>
        <taxon>Alphaproteobacteria</taxon>
        <taxon>Hyphomicrobiales</taxon>
        <taxon>Rhodoblastaceae</taxon>
        <taxon>Rhodoblastus</taxon>
    </lineage>
</organism>
<gene>
    <name evidence="5" type="ORF">CCR94_03145</name>
</gene>
<keyword evidence="1" id="KW-0963">Cytoplasm</keyword>
<sequence>MRPPAQGDLLFDRELADLSRELRWREWMGRVEAAIFASQTPVPRENLSLLVGETCRLDELIADIQHELADRPYELAFVAGGWRHRTRPRFADAIRASGAAGGEGALKALSQTEHLVVTAIAYLQPVTRRDLSRLIGKEISRDIFARLKRLGLIGAGPRSPAPGAPLTYVTTKLFLEIFGLGSLRDLPDIEALEEAGLLARRAEQEEQPAIGEEFDRVLGIIPDDEQEEGEAPPHAGGQDSDDDRL</sequence>
<accession>A0A2S6NEE4</accession>
<evidence type="ECO:0000256" key="2">
    <source>
        <dbReference type="ARBA" id="ARBA00022618"/>
    </source>
</evidence>
<name>A0A2S6NEE4_9HYPH</name>
<dbReference type="Gene3D" id="1.10.10.10">
    <property type="entry name" value="Winged helix-like DNA-binding domain superfamily/Winged helix DNA-binding domain"/>
    <property type="match status" value="2"/>
</dbReference>
<dbReference type="OrthoDB" id="9806226at2"/>
<evidence type="ECO:0000313" key="6">
    <source>
        <dbReference type="Proteomes" id="UP000239089"/>
    </source>
</evidence>
<dbReference type="RefSeq" id="WP_104506428.1">
    <property type="nucleotide sequence ID" value="NZ_JACIGC010000022.1"/>
</dbReference>
<dbReference type="Proteomes" id="UP000239089">
    <property type="component" value="Unassembled WGS sequence"/>
</dbReference>
<dbReference type="InterPro" id="IPR036390">
    <property type="entry name" value="WH_DNA-bd_sf"/>
</dbReference>
<proteinExistence type="predicted"/>
<reference evidence="5 6" key="1">
    <citation type="journal article" date="2018" name="Arch. Microbiol.">
        <title>New insights into the metabolic potential of the phototrophic purple bacterium Rhodopila globiformis DSM 161(T) from its draft genome sequence and evidence for a vanadium-dependent nitrogenase.</title>
        <authorList>
            <person name="Imhoff J.F."/>
            <person name="Rahn T."/>
            <person name="Kunzel S."/>
            <person name="Neulinger S.C."/>
        </authorList>
    </citation>
    <scope>NUCLEOTIDE SEQUENCE [LARGE SCALE GENOMIC DNA]</scope>
    <source>
        <strain evidence="5 6">DSM 16996</strain>
    </source>
</reference>
<dbReference type="PANTHER" id="PTHR34298:SF2">
    <property type="entry name" value="SEGREGATION AND CONDENSATION PROTEIN B"/>
    <property type="match status" value="1"/>
</dbReference>
<dbReference type="Pfam" id="PF04079">
    <property type="entry name" value="SMC_ScpB"/>
    <property type="match status" value="1"/>
</dbReference>
<keyword evidence="2" id="KW-0132">Cell division</keyword>
<dbReference type="GO" id="GO:0051301">
    <property type="term" value="P:cell division"/>
    <property type="evidence" value="ECO:0007669"/>
    <property type="project" value="UniProtKB-KW"/>
</dbReference>
<keyword evidence="4" id="KW-0131">Cell cycle</keyword>
<dbReference type="InterPro" id="IPR036388">
    <property type="entry name" value="WH-like_DNA-bd_sf"/>
</dbReference>
<dbReference type="InterPro" id="IPR005234">
    <property type="entry name" value="ScpB_csome_segregation"/>
</dbReference>
<evidence type="ECO:0000256" key="1">
    <source>
        <dbReference type="ARBA" id="ARBA00022490"/>
    </source>
</evidence>
<evidence type="ECO:0000256" key="3">
    <source>
        <dbReference type="ARBA" id="ARBA00022829"/>
    </source>
</evidence>
<dbReference type="EMBL" id="NHSJ01000031">
    <property type="protein sequence ID" value="PPQ32986.1"/>
    <property type="molecule type" value="Genomic_DNA"/>
</dbReference>